<dbReference type="GeneID" id="39873224"/>
<feature type="compositionally biased region" description="Gly residues" evidence="1">
    <location>
        <begin position="50"/>
        <end position="68"/>
    </location>
</feature>
<feature type="compositionally biased region" description="Basic and acidic residues" evidence="1">
    <location>
        <begin position="23"/>
        <end position="35"/>
    </location>
</feature>
<reference evidence="2 3" key="1">
    <citation type="journal article" date="2017" name="BMC Genomics">
        <title>Whole-genome assembly of Babesia ovata and comparative genomics between closely related pathogens.</title>
        <authorList>
            <person name="Yamagishi J."/>
            <person name="Asada M."/>
            <person name="Hakimi H."/>
            <person name="Tanaka T.Q."/>
            <person name="Sugimoto C."/>
            <person name="Kawazu S."/>
        </authorList>
    </citation>
    <scope>NUCLEOTIDE SEQUENCE [LARGE SCALE GENOMIC DNA]</scope>
    <source>
        <strain evidence="2 3">Miyake</strain>
    </source>
</reference>
<dbReference type="GO" id="GO:0051301">
    <property type="term" value="P:cell division"/>
    <property type="evidence" value="ECO:0007669"/>
    <property type="project" value="UniProtKB-KW"/>
</dbReference>
<feature type="region of interest" description="Disordered" evidence="1">
    <location>
        <begin position="23"/>
        <end position="73"/>
    </location>
</feature>
<evidence type="ECO:0000313" key="3">
    <source>
        <dbReference type="Proteomes" id="UP000236319"/>
    </source>
</evidence>
<sequence>MPEVIEGCDTKLSLADETIVDPVKRPNAKDAHHEYDDEEDCYDDSDDDGSGGIGGGIVDTGVSGGTGGREPTSTTWTFTCGALYTFGRTVSI</sequence>
<dbReference type="Proteomes" id="UP000236319">
    <property type="component" value="Unassembled WGS sequence"/>
</dbReference>
<keyword evidence="3" id="KW-1185">Reference proteome</keyword>
<accession>A0A2H6K8Y3</accession>
<organism evidence="2 3">
    <name type="scientific">Babesia ovata</name>
    <dbReference type="NCBI Taxonomy" id="189622"/>
    <lineage>
        <taxon>Eukaryota</taxon>
        <taxon>Sar</taxon>
        <taxon>Alveolata</taxon>
        <taxon>Apicomplexa</taxon>
        <taxon>Aconoidasida</taxon>
        <taxon>Piroplasmida</taxon>
        <taxon>Babesiidae</taxon>
        <taxon>Babesia</taxon>
    </lineage>
</organism>
<keyword evidence="2" id="KW-0378">Hydrolase</keyword>
<comment type="caution">
    <text evidence="2">The sequence shown here is derived from an EMBL/GenBank/DDBJ whole genome shotgun (WGS) entry which is preliminary data.</text>
</comment>
<dbReference type="VEuPathDB" id="PiroplasmaDB:BOVATA_009470"/>
<keyword evidence="2" id="KW-0131">Cell cycle</keyword>
<dbReference type="EMBL" id="BDSA01000001">
    <property type="protein sequence ID" value="GBE59454.1"/>
    <property type="molecule type" value="Genomic_DNA"/>
</dbReference>
<proteinExistence type="predicted"/>
<keyword evidence="2" id="KW-0132">Cell division</keyword>
<feature type="compositionally biased region" description="Acidic residues" evidence="1">
    <location>
        <begin position="36"/>
        <end position="49"/>
    </location>
</feature>
<name>A0A2H6K8Y3_9APIC</name>
<gene>
    <name evidence="2" type="ORF">BOVATA_009470</name>
</gene>
<dbReference type="GO" id="GO:0006508">
    <property type="term" value="P:proteolysis"/>
    <property type="evidence" value="ECO:0007669"/>
    <property type="project" value="UniProtKB-KW"/>
</dbReference>
<dbReference type="AlphaFoldDB" id="A0A2H6K8Y3"/>
<evidence type="ECO:0000256" key="1">
    <source>
        <dbReference type="SAM" id="MobiDB-lite"/>
    </source>
</evidence>
<protein>
    <submittedName>
        <fullName evidence="2">Cell division protease ftsH, putative</fullName>
    </submittedName>
</protein>
<dbReference type="RefSeq" id="XP_028865697.1">
    <property type="nucleotide sequence ID" value="XM_029009864.1"/>
</dbReference>
<keyword evidence="2" id="KW-0645">Protease</keyword>
<dbReference type="GO" id="GO:0008233">
    <property type="term" value="F:peptidase activity"/>
    <property type="evidence" value="ECO:0007669"/>
    <property type="project" value="UniProtKB-KW"/>
</dbReference>
<evidence type="ECO:0000313" key="2">
    <source>
        <dbReference type="EMBL" id="GBE59454.1"/>
    </source>
</evidence>